<gene>
    <name evidence="1" type="ORF">Mrose_01929</name>
</gene>
<evidence type="ECO:0000313" key="2">
    <source>
        <dbReference type="Proteomes" id="UP000265341"/>
    </source>
</evidence>
<keyword evidence="2" id="KW-1185">Reference proteome</keyword>
<comment type="caution">
    <text evidence="1">The sequence shown here is derived from an EMBL/GenBank/DDBJ whole genome shotgun (WGS) entry which is preliminary data.</text>
</comment>
<protein>
    <recommendedName>
        <fullName evidence="3">Outer membrane protein beta-barrel domain protein</fullName>
    </recommendedName>
</protein>
<dbReference type="EMBL" id="QWLA01000034">
    <property type="protein sequence ID" value="RIH86042.1"/>
    <property type="molecule type" value="Genomic_DNA"/>
</dbReference>
<proteinExistence type="predicted"/>
<reference evidence="1 2" key="1">
    <citation type="submission" date="2018-08" db="EMBL/GenBank/DDBJ databases">
        <title>Meiothermus roseus NBRC 110900 genome sequencing project.</title>
        <authorList>
            <person name="Da Costa M.S."/>
            <person name="Albuquerque L."/>
            <person name="Raposo P."/>
            <person name="Froufe H.J.C."/>
            <person name="Barroso C.S."/>
            <person name="Egas C."/>
        </authorList>
    </citation>
    <scope>NUCLEOTIDE SEQUENCE [LARGE SCALE GENOMIC DNA]</scope>
    <source>
        <strain evidence="1 2">NBRC 110900</strain>
    </source>
</reference>
<dbReference type="OrthoDB" id="34407at2"/>
<name>A0A399ETV4_9DEIN</name>
<dbReference type="AlphaFoldDB" id="A0A399ETV4"/>
<dbReference type="Proteomes" id="UP000265341">
    <property type="component" value="Unassembled WGS sequence"/>
</dbReference>
<dbReference type="RefSeq" id="WP_119277764.1">
    <property type="nucleotide sequence ID" value="NZ_QWLA01000034.1"/>
</dbReference>
<sequence length="153" mass="16316">MHRYLVLLALLWGMALAQNYQPNRLFAGGGLDFNWLGSSSYPALFFQVGDYDLLGGVGLRAHVGFGQGPVGFFEFGMHTLSAFGQGRFFPYGGSGVNVVFGGGVALWGLEGLVGGEFFINPTLSLAAELSPSLYLANGSAVFGFRLRLGPNLR</sequence>
<evidence type="ECO:0008006" key="3">
    <source>
        <dbReference type="Google" id="ProtNLM"/>
    </source>
</evidence>
<evidence type="ECO:0000313" key="1">
    <source>
        <dbReference type="EMBL" id="RIH86042.1"/>
    </source>
</evidence>
<accession>A0A399ETV4</accession>
<organism evidence="1 2">
    <name type="scientific">Calidithermus roseus</name>
    <dbReference type="NCBI Taxonomy" id="1644118"/>
    <lineage>
        <taxon>Bacteria</taxon>
        <taxon>Thermotogati</taxon>
        <taxon>Deinococcota</taxon>
        <taxon>Deinococci</taxon>
        <taxon>Thermales</taxon>
        <taxon>Thermaceae</taxon>
        <taxon>Calidithermus</taxon>
    </lineage>
</organism>